<sequence>MPNPNDSIANGPHPIVNPDHIKINDSDTVDPKQQNPDEEETKPEDFEKFNVDNVDQLEKEKKNYNDSE</sequence>
<evidence type="ECO:0000313" key="2">
    <source>
        <dbReference type="EMBL" id="MFL2102064.1"/>
    </source>
</evidence>
<dbReference type="EMBL" id="JBGQQK010000004">
    <property type="protein sequence ID" value="MFL2102064.1"/>
    <property type="molecule type" value="Genomic_DNA"/>
</dbReference>
<gene>
    <name evidence="2" type="ORF">ACEN37_02245</name>
</gene>
<accession>A0ABW8UL59</accession>
<dbReference type="Proteomes" id="UP001625374">
    <property type="component" value="Unassembled WGS sequence"/>
</dbReference>
<name>A0ABW8UL59_9LACT</name>
<organism evidence="2 3">
    <name type="scientific">Marinilactibacillus psychrotolerans</name>
    <dbReference type="NCBI Taxonomy" id="191770"/>
    <lineage>
        <taxon>Bacteria</taxon>
        <taxon>Bacillati</taxon>
        <taxon>Bacillota</taxon>
        <taxon>Bacilli</taxon>
        <taxon>Lactobacillales</taxon>
        <taxon>Carnobacteriaceae</taxon>
        <taxon>Marinilactibacillus</taxon>
    </lineage>
</organism>
<evidence type="ECO:0000256" key="1">
    <source>
        <dbReference type="SAM" id="MobiDB-lite"/>
    </source>
</evidence>
<protein>
    <submittedName>
        <fullName evidence="2">Uncharacterized protein</fullName>
    </submittedName>
</protein>
<keyword evidence="3" id="KW-1185">Reference proteome</keyword>
<evidence type="ECO:0000313" key="3">
    <source>
        <dbReference type="Proteomes" id="UP001625374"/>
    </source>
</evidence>
<reference evidence="2 3" key="1">
    <citation type="submission" date="2024-08" db="EMBL/GenBank/DDBJ databases">
        <authorList>
            <person name="Arias E."/>
        </authorList>
    </citation>
    <scope>NUCLEOTIDE SEQUENCE [LARGE SCALE GENOMIC DNA]</scope>
    <source>
        <strain evidence="2 3">FAM 24106</strain>
    </source>
</reference>
<proteinExistence type="predicted"/>
<feature type="compositionally biased region" description="Basic and acidic residues" evidence="1">
    <location>
        <begin position="43"/>
        <end position="68"/>
    </location>
</feature>
<feature type="region of interest" description="Disordered" evidence="1">
    <location>
        <begin position="1"/>
        <end position="68"/>
    </location>
</feature>
<comment type="caution">
    <text evidence="2">The sequence shown here is derived from an EMBL/GenBank/DDBJ whole genome shotgun (WGS) entry which is preliminary data.</text>
</comment>
<dbReference type="RefSeq" id="WP_407140095.1">
    <property type="nucleotide sequence ID" value="NZ_JBGQQI010000003.1"/>
</dbReference>